<evidence type="ECO:0000256" key="7">
    <source>
        <dbReference type="ARBA" id="ARBA00023049"/>
    </source>
</evidence>
<evidence type="ECO:0000259" key="14">
    <source>
        <dbReference type="Pfam" id="PF17900"/>
    </source>
</evidence>
<dbReference type="GO" id="GO:0006508">
    <property type="term" value="P:proteolysis"/>
    <property type="evidence" value="ECO:0007669"/>
    <property type="project" value="UniProtKB-KW"/>
</dbReference>
<evidence type="ECO:0000259" key="12">
    <source>
        <dbReference type="Pfam" id="PF01433"/>
    </source>
</evidence>
<protein>
    <recommendedName>
        <fullName evidence="11">Aminopeptidase</fullName>
        <ecNumber evidence="11">3.4.11.-</ecNumber>
    </recommendedName>
</protein>
<dbReference type="InterPro" id="IPR014782">
    <property type="entry name" value="Peptidase_M1_dom"/>
</dbReference>
<evidence type="ECO:0000256" key="10">
    <source>
        <dbReference type="PIRSR" id="PIRSR634016-4"/>
    </source>
</evidence>
<evidence type="ECO:0000256" key="3">
    <source>
        <dbReference type="ARBA" id="ARBA00022670"/>
    </source>
</evidence>
<dbReference type="InterPro" id="IPR027268">
    <property type="entry name" value="Peptidase_M4/M1_CTD_sf"/>
</dbReference>
<feature type="domain" description="ERAP1-like C-terminal" evidence="13">
    <location>
        <begin position="548"/>
        <end position="865"/>
    </location>
</feature>
<feature type="binding site" evidence="9">
    <location>
        <position position="329"/>
    </location>
    <ligand>
        <name>Zn(2+)</name>
        <dbReference type="ChEBI" id="CHEBI:29105"/>
        <note>catalytic</note>
    </ligand>
</feature>
<dbReference type="InterPro" id="IPR050344">
    <property type="entry name" value="Peptidase_M1_aminopeptidases"/>
</dbReference>
<accession>A0A1B2JAQ4</accession>
<name>A0A1B2JAQ4_PICPA</name>
<gene>
    <name evidence="15" type="ORF">ATY40_BA7502506</name>
</gene>
<evidence type="ECO:0000256" key="4">
    <source>
        <dbReference type="ARBA" id="ARBA00022723"/>
    </source>
</evidence>
<keyword evidence="2 11" id="KW-0031">Aminopeptidase</keyword>
<dbReference type="Proteomes" id="UP000094565">
    <property type="component" value="Chromosome 2"/>
</dbReference>
<dbReference type="CDD" id="cd09601">
    <property type="entry name" value="M1_APN-Q_like"/>
    <property type="match status" value="1"/>
</dbReference>
<feature type="domain" description="Aminopeptidase N-like N-terminal" evidence="14">
    <location>
        <begin position="19"/>
        <end position="217"/>
    </location>
</feature>
<feature type="active site" description="Proton acceptor" evidence="8">
    <location>
        <position position="330"/>
    </location>
</feature>
<dbReference type="FunFam" id="1.10.390.10:FF:000001">
    <property type="entry name" value="Aminopeptidase"/>
    <property type="match status" value="1"/>
</dbReference>
<dbReference type="SUPFAM" id="SSF63737">
    <property type="entry name" value="Leukotriene A4 hydrolase N-terminal domain"/>
    <property type="match status" value="1"/>
</dbReference>
<evidence type="ECO:0000259" key="13">
    <source>
        <dbReference type="Pfam" id="PF11838"/>
    </source>
</evidence>
<evidence type="ECO:0000256" key="5">
    <source>
        <dbReference type="ARBA" id="ARBA00022801"/>
    </source>
</evidence>
<sequence length="885" mass="99497">MSAADLDTSIHNALPLSLQPTHYDLHIFDIDETNDTFKGSVTIDLDVVQETDKLVLNIRDIVIDSVQLKFSLTKTVTEVGCTIEPTDVVNETVVLKFQEPVKSGSLKAIINYTGVIQSNMTGFYKSTYKDLASDETKTMLSTQFEATEARRAFPCLDEPNRKATFQLSIVTRANYTVLSNMPVLYCRTLDDGKKFATDSRELKVVQFEKTVVMSTYLLAWAIGEFEYLESFTERSYNGSKVPIRVYTAIGNKEQGRFALETSTKVVDFFSKIFDIDYPLPKLDLLCVPNFTCNAMENFGLLTFRATALLFDIQKSDPKYKTRVAYVVSHEIAHQWFGNLVTMNWWNELWLNEGFATWVGWLAVDELYPEWNVFSTFVSESYESAKSLDSLRNSHPIEVAINSAKDIDQVFDAISYLKGASVIRMLSQSVGIDVFLKGVSIYLKKHKFGNAKTVDLWSGISEASGIDIPKLMDNWIKKQGYPYLKVDSNGGKLTITQTRFLAAGDVTPEDDKTIWWVPLNISVGSGNPVVTNHALTEKSTVIPKPDSPFFKLNKDSVGVYRVFYSADLLKQISESLEQFSAEDKVGLLADVNAAAIAGFLPTSKLLEFLLHFKSETDYVVWSEIIKSVEHLNSVWSESFDQRLSGSLTKFCRELFAAQSERLGFEPKDNESYFDGQLRPLILLAAGTSGLEPVASKCLELFQNATAIPPSLKQVVYSTVLSQENATQEQFDLILQDLYNPSSPDSVETILISLGSVQNDLVVPQAVKLLEDCLTGHGRIALMNVNFLAGSLATNPKTRVLVWNFVKENYDAISHTMQTSVILFDRFVKTLKEHADISIHNEILEFFSNKNVDGFNRSLQQALDQIKTNYAWVQRDRANIVEYLNVE</sequence>
<dbReference type="GO" id="GO:0016020">
    <property type="term" value="C:membrane"/>
    <property type="evidence" value="ECO:0007669"/>
    <property type="project" value="TreeGrafter"/>
</dbReference>
<dbReference type="OrthoDB" id="10031169at2759"/>
<proteinExistence type="inferred from homology"/>
<feature type="binding site" evidence="9">
    <location>
        <position position="333"/>
    </location>
    <ligand>
        <name>Zn(2+)</name>
        <dbReference type="ChEBI" id="CHEBI:29105"/>
        <note>catalytic</note>
    </ligand>
</feature>
<dbReference type="Gene3D" id="2.60.40.1730">
    <property type="entry name" value="tricorn interacting facor f3 domain"/>
    <property type="match status" value="1"/>
</dbReference>
<dbReference type="SUPFAM" id="SSF55486">
    <property type="entry name" value="Metalloproteases ('zincins'), catalytic domain"/>
    <property type="match status" value="1"/>
</dbReference>
<keyword evidence="6 9" id="KW-0862">Zinc</keyword>
<feature type="binding site" evidence="9">
    <location>
        <position position="352"/>
    </location>
    <ligand>
        <name>Zn(2+)</name>
        <dbReference type="ChEBI" id="CHEBI:29105"/>
        <note>catalytic</note>
    </ligand>
</feature>
<dbReference type="AlphaFoldDB" id="A0A1B2JAQ4"/>
<dbReference type="InterPro" id="IPR045357">
    <property type="entry name" value="Aminopeptidase_N-like_N"/>
</dbReference>
<evidence type="ECO:0000256" key="2">
    <source>
        <dbReference type="ARBA" id="ARBA00022438"/>
    </source>
</evidence>
<dbReference type="GO" id="GO:0042277">
    <property type="term" value="F:peptide binding"/>
    <property type="evidence" value="ECO:0007669"/>
    <property type="project" value="TreeGrafter"/>
</dbReference>
<dbReference type="Gene3D" id="2.60.40.1910">
    <property type="match status" value="1"/>
</dbReference>
<dbReference type="EC" id="3.4.11.-" evidence="11"/>
<dbReference type="Pfam" id="PF17900">
    <property type="entry name" value="Peptidase_M1_N"/>
    <property type="match status" value="1"/>
</dbReference>
<dbReference type="InterPro" id="IPR042097">
    <property type="entry name" value="Aminopeptidase_N-like_N_sf"/>
</dbReference>
<dbReference type="InterPro" id="IPR024571">
    <property type="entry name" value="ERAP1-like_C_dom"/>
</dbReference>
<evidence type="ECO:0000256" key="1">
    <source>
        <dbReference type="ARBA" id="ARBA00010136"/>
    </source>
</evidence>
<dbReference type="GO" id="GO:0008270">
    <property type="term" value="F:zinc ion binding"/>
    <property type="evidence" value="ECO:0007669"/>
    <property type="project" value="UniProtKB-UniRule"/>
</dbReference>
<dbReference type="PANTHER" id="PTHR11533">
    <property type="entry name" value="PROTEASE M1 ZINC METALLOPROTEASE"/>
    <property type="match status" value="1"/>
</dbReference>
<evidence type="ECO:0000313" key="15">
    <source>
        <dbReference type="EMBL" id="ANZ75113.1"/>
    </source>
</evidence>
<keyword evidence="4 9" id="KW-0479">Metal-binding</keyword>
<organism evidence="15 16">
    <name type="scientific">Komagataella pastoris</name>
    <name type="common">Yeast</name>
    <name type="synonym">Pichia pastoris</name>
    <dbReference type="NCBI Taxonomy" id="4922"/>
    <lineage>
        <taxon>Eukaryota</taxon>
        <taxon>Fungi</taxon>
        <taxon>Dikarya</taxon>
        <taxon>Ascomycota</taxon>
        <taxon>Saccharomycotina</taxon>
        <taxon>Pichiomycetes</taxon>
        <taxon>Pichiales</taxon>
        <taxon>Pichiaceae</taxon>
        <taxon>Komagataella</taxon>
    </lineage>
</organism>
<dbReference type="PRINTS" id="PR00756">
    <property type="entry name" value="ALADIPTASE"/>
</dbReference>
<keyword evidence="3 11" id="KW-0645">Protease</keyword>
<evidence type="ECO:0000256" key="9">
    <source>
        <dbReference type="PIRSR" id="PIRSR634016-3"/>
    </source>
</evidence>
<keyword evidence="7 11" id="KW-0482">Metalloprotease</keyword>
<keyword evidence="5 11" id="KW-0378">Hydrolase</keyword>
<dbReference type="Pfam" id="PF11838">
    <property type="entry name" value="ERAP1_C"/>
    <property type="match status" value="1"/>
</dbReference>
<evidence type="ECO:0000256" key="8">
    <source>
        <dbReference type="PIRSR" id="PIRSR634016-1"/>
    </source>
</evidence>
<dbReference type="PANTHER" id="PTHR11533:SF171">
    <property type="entry name" value="AMINOPEPTIDASE"/>
    <property type="match status" value="1"/>
</dbReference>
<evidence type="ECO:0000313" key="16">
    <source>
        <dbReference type="Proteomes" id="UP000094565"/>
    </source>
</evidence>
<dbReference type="GO" id="GO:0005737">
    <property type="term" value="C:cytoplasm"/>
    <property type="evidence" value="ECO:0007669"/>
    <property type="project" value="TreeGrafter"/>
</dbReference>
<feature type="site" description="Transition state stabilizer" evidence="10">
    <location>
        <position position="415"/>
    </location>
</feature>
<dbReference type="GO" id="GO:0043171">
    <property type="term" value="P:peptide catabolic process"/>
    <property type="evidence" value="ECO:0007669"/>
    <property type="project" value="TreeGrafter"/>
</dbReference>
<comment type="cofactor">
    <cofactor evidence="9 11">
        <name>Zn(2+)</name>
        <dbReference type="ChEBI" id="CHEBI:29105"/>
    </cofactor>
    <text evidence="9 11">Binds 1 zinc ion per subunit.</text>
</comment>
<comment type="similarity">
    <text evidence="1 11">Belongs to the peptidase M1 family.</text>
</comment>
<dbReference type="Gene3D" id="1.25.50.20">
    <property type="match status" value="1"/>
</dbReference>
<reference evidence="15 16" key="1">
    <citation type="submission" date="2016-02" db="EMBL/GenBank/DDBJ databases">
        <title>Comparative genomic and transcriptomic foundation for Pichia pastoris.</title>
        <authorList>
            <person name="Love K.R."/>
            <person name="Shah K.A."/>
            <person name="Whittaker C.A."/>
            <person name="Wu J."/>
            <person name="Bartlett M.C."/>
            <person name="Ma D."/>
            <person name="Leeson R.L."/>
            <person name="Priest M."/>
            <person name="Young S.K."/>
            <person name="Love J.C."/>
        </authorList>
    </citation>
    <scope>NUCLEOTIDE SEQUENCE [LARGE SCALE GENOMIC DNA]</scope>
    <source>
        <strain evidence="15 16">ATCC 28485</strain>
    </source>
</reference>
<dbReference type="InterPro" id="IPR034016">
    <property type="entry name" value="M1_APN-typ"/>
</dbReference>
<dbReference type="Pfam" id="PF01433">
    <property type="entry name" value="Peptidase_M1"/>
    <property type="match status" value="1"/>
</dbReference>
<dbReference type="GO" id="GO:0070006">
    <property type="term" value="F:metalloaminopeptidase activity"/>
    <property type="evidence" value="ECO:0007669"/>
    <property type="project" value="TreeGrafter"/>
</dbReference>
<evidence type="ECO:0000256" key="6">
    <source>
        <dbReference type="ARBA" id="ARBA00022833"/>
    </source>
</evidence>
<dbReference type="InterPro" id="IPR001930">
    <property type="entry name" value="Peptidase_M1"/>
</dbReference>
<evidence type="ECO:0000256" key="11">
    <source>
        <dbReference type="RuleBase" id="RU364040"/>
    </source>
</evidence>
<feature type="domain" description="Peptidase M1 membrane alanine aminopeptidase" evidence="12">
    <location>
        <begin position="257"/>
        <end position="474"/>
    </location>
</feature>
<keyword evidence="16" id="KW-1185">Reference proteome</keyword>
<dbReference type="Gene3D" id="1.10.390.10">
    <property type="entry name" value="Neutral Protease Domain 2"/>
    <property type="match status" value="1"/>
</dbReference>
<dbReference type="EMBL" id="CP014585">
    <property type="protein sequence ID" value="ANZ75113.1"/>
    <property type="molecule type" value="Genomic_DNA"/>
</dbReference>